<dbReference type="GeneID" id="54466042"/>
<protein>
    <submittedName>
        <fullName evidence="2 4">Uncharacterized protein</fullName>
    </submittedName>
</protein>
<feature type="region of interest" description="Disordered" evidence="1">
    <location>
        <begin position="54"/>
        <end position="82"/>
    </location>
</feature>
<dbReference type="PROSITE" id="PS51257">
    <property type="entry name" value="PROKAR_LIPOPROTEIN"/>
    <property type="match status" value="1"/>
</dbReference>
<accession>A0A6A6YY65</accession>
<sequence length="108" mass="11856">MDAAIFKNGSLEIADFADKVLQYIFPCQSAMSLACHLGDEEDWGPCEELHEEYESGFEADRSNSQAADAESQTAVSKGSCFGDRGTGFHTEVDFDNVDSKLRTGYKKS</sequence>
<organism evidence="2">
    <name type="scientific">Mytilinidion resinicola</name>
    <dbReference type="NCBI Taxonomy" id="574789"/>
    <lineage>
        <taxon>Eukaryota</taxon>
        <taxon>Fungi</taxon>
        <taxon>Dikarya</taxon>
        <taxon>Ascomycota</taxon>
        <taxon>Pezizomycotina</taxon>
        <taxon>Dothideomycetes</taxon>
        <taxon>Pleosporomycetidae</taxon>
        <taxon>Mytilinidiales</taxon>
        <taxon>Mytilinidiaceae</taxon>
        <taxon>Mytilinidion</taxon>
    </lineage>
</organism>
<dbReference type="RefSeq" id="XP_033579829.1">
    <property type="nucleotide sequence ID" value="XM_033725149.1"/>
</dbReference>
<evidence type="ECO:0000313" key="2">
    <source>
        <dbReference type="EMBL" id="KAF2812865.1"/>
    </source>
</evidence>
<evidence type="ECO:0000256" key="1">
    <source>
        <dbReference type="SAM" id="MobiDB-lite"/>
    </source>
</evidence>
<evidence type="ECO:0000313" key="3">
    <source>
        <dbReference type="Proteomes" id="UP000504636"/>
    </source>
</evidence>
<gene>
    <name evidence="2 4" type="ORF">BDZ99DRAFT_517174</name>
</gene>
<dbReference type="Proteomes" id="UP000504636">
    <property type="component" value="Unplaced"/>
</dbReference>
<name>A0A6A6YY65_9PEZI</name>
<dbReference type="EMBL" id="MU003696">
    <property type="protein sequence ID" value="KAF2812865.1"/>
    <property type="molecule type" value="Genomic_DNA"/>
</dbReference>
<feature type="compositionally biased region" description="Polar residues" evidence="1">
    <location>
        <begin position="62"/>
        <end position="76"/>
    </location>
</feature>
<evidence type="ECO:0000313" key="4">
    <source>
        <dbReference type="RefSeq" id="XP_033579829.1"/>
    </source>
</evidence>
<proteinExistence type="predicted"/>
<keyword evidence="3" id="KW-1185">Reference proteome</keyword>
<dbReference type="AlphaFoldDB" id="A0A6A6YY65"/>
<reference evidence="2 4" key="1">
    <citation type="journal article" date="2020" name="Stud. Mycol.">
        <title>101 Dothideomycetes genomes: a test case for predicting lifestyles and emergence of pathogens.</title>
        <authorList>
            <person name="Haridas S."/>
            <person name="Albert R."/>
            <person name="Binder M."/>
            <person name="Bloem J."/>
            <person name="Labutti K."/>
            <person name="Salamov A."/>
            <person name="Andreopoulos B."/>
            <person name="Baker S."/>
            <person name="Barry K."/>
            <person name="Bills G."/>
            <person name="Bluhm B."/>
            <person name="Cannon C."/>
            <person name="Castanera R."/>
            <person name="Culley D."/>
            <person name="Daum C."/>
            <person name="Ezra D."/>
            <person name="Gonzalez J."/>
            <person name="Henrissat B."/>
            <person name="Kuo A."/>
            <person name="Liang C."/>
            <person name="Lipzen A."/>
            <person name="Lutzoni F."/>
            <person name="Magnuson J."/>
            <person name="Mondo S."/>
            <person name="Nolan M."/>
            <person name="Ohm R."/>
            <person name="Pangilinan J."/>
            <person name="Park H.-J."/>
            <person name="Ramirez L."/>
            <person name="Alfaro M."/>
            <person name="Sun H."/>
            <person name="Tritt A."/>
            <person name="Yoshinaga Y."/>
            <person name="Zwiers L.-H."/>
            <person name="Turgeon B."/>
            <person name="Goodwin S."/>
            <person name="Spatafora J."/>
            <person name="Crous P."/>
            <person name="Grigoriev I."/>
        </authorList>
    </citation>
    <scope>NUCLEOTIDE SEQUENCE</scope>
    <source>
        <strain evidence="2 4">CBS 304.34</strain>
    </source>
</reference>
<reference evidence="4" key="2">
    <citation type="submission" date="2020-04" db="EMBL/GenBank/DDBJ databases">
        <authorList>
            <consortium name="NCBI Genome Project"/>
        </authorList>
    </citation>
    <scope>NUCLEOTIDE SEQUENCE</scope>
    <source>
        <strain evidence="4">CBS 304.34</strain>
    </source>
</reference>
<reference evidence="4" key="3">
    <citation type="submission" date="2025-04" db="UniProtKB">
        <authorList>
            <consortium name="RefSeq"/>
        </authorList>
    </citation>
    <scope>IDENTIFICATION</scope>
    <source>
        <strain evidence="4">CBS 304.34</strain>
    </source>
</reference>